<reference evidence="2 3" key="1">
    <citation type="submission" date="2021-10" db="EMBL/GenBank/DDBJ databases">
        <title>Genome sequencing of Xanthomonas strains from NCPPB.</title>
        <authorList>
            <person name="Hussein R."/>
            <person name="Harrison J."/>
            <person name="Studholme D.J."/>
            <person name="Vicente J."/>
            <person name="Grant M."/>
        </authorList>
    </citation>
    <scope>NUCLEOTIDE SEQUENCE [LARGE SCALE GENOMIC DNA]</scope>
    <source>
        <strain evidence="2 3">NCPPB 101</strain>
    </source>
</reference>
<dbReference type="Pfam" id="PF00376">
    <property type="entry name" value="MerR"/>
    <property type="match status" value="1"/>
</dbReference>
<dbReference type="GO" id="GO:0003677">
    <property type="term" value="F:DNA binding"/>
    <property type="evidence" value="ECO:0007669"/>
    <property type="project" value="UniProtKB-KW"/>
</dbReference>
<sequence length="88" mass="9775">MKIRAAADASGCHPETIRYYERIGLQPRSGNCDWVYGRADIARSRLADLQRMTTEQERGIASCDGEPRAGCTILSTLRQSASVETTRQ</sequence>
<dbReference type="PROSITE" id="PS50937">
    <property type="entry name" value="HTH_MERR_2"/>
    <property type="match status" value="1"/>
</dbReference>
<dbReference type="InterPro" id="IPR009061">
    <property type="entry name" value="DNA-bd_dom_put_sf"/>
</dbReference>
<dbReference type="RefSeq" id="WP_029219941.1">
    <property type="nucleotide sequence ID" value="NZ_CAWLZN010000001.1"/>
</dbReference>
<comment type="caution">
    <text evidence="2">The sequence shown here is derived from an EMBL/GenBank/DDBJ whole genome shotgun (WGS) entry which is preliminary data.</text>
</comment>
<protein>
    <submittedName>
        <fullName evidence="2">MerR family DNA-binding transcriptional regulator</fullName>
    </submittedName>
</protein>
<evidence type="ECO:0000313" key="3">
    <source>
        <dbReference type="Proteomes" id="UP001199206"/>
    </source>
</evidence>
<dbReference type="EMBL" id="JAJGQJ010000160">
    <property type="protein sequence ID" value="MCC4622715.1"/>
    <property type="molecule type" value="Genomic_DNA"/>
</dbReference>
<evidence type="ECO:0000259" key="1">
    <source>
        <dbReference type="PROSITE" id="PS50937"/>
    </source>
</evidence>
<dbReference type="Gene3D" id="1.10.1660.10">
    <property type="match status" value="1"/>
</dbReference>
<dbReference type="InterPro" id="IPR000551">
    <property type="entry name" value="MerR-type_HTH_dom"/>
</dbReference>
<organism evidence="2 3">
    <name type="scientific">Xanthomonas cassavae CFBP 4642</name>
    <dbReference type="NCBI Taxonomy" id="1219375"/>
    <lineage>
        <taxon>Bacteria</taxon>
        <taxon>Pseudomonadati</taxon>
        <taxon>Pseudomonadota</taxon>
        <taxon>Gammaproteobacteria</taxon>
        <taxon>Lysobacterales</taxon>
        <taxon>Lysobacteraceae</taxon>
        <taxon>Xanthomonas</taxon>
    </lineage>
</organism>
<proteinExistence type="predicted"/>
<gene>
    <name evidence="2" type="ORF">LL965_22780</name>
</gene>
<dbReference type="SUPFAM" id="SSF46955">
    <property type="entry name" value="Putative DNA-binding domain"/>
    <property type="match status" value="1"/>
</dbReference>
<name>A0ABS8HKJ0_9XANT</name>
<keyword evidence="2" id="KW-0238">DNA-binding</keyword>
<keyword evidence="3" id="KW-1185">Reference proteome</keyword>
<dbReference type="Proteomes" id="UP001199206">
    <property type="component" value="Unassembled WGS sequence"/>
</dbReference>
<accession>A0ABS8HKJ0</accession>
<feature type="domain" description="HTH merR-type" evidence="1">
    <location>
        <begin position="1"/>
        <end position="25"/>
    </location>
</feature>
<evidence type="ECO:0000313" key="2">
    <source>
        <dbReference type="EMBL" id="MCC4622715.1"/>
    </source>
</evidence>